<dbReference type="Proteomes" id="UP000215902">
    <property type="component" value="Unassembled WGS sequence"/>
</dbReference>
<feature type="compositionally biased region" description="Low complexity" evidence="1">
    <location>
        <begin position="553"/>
        <end position="569"/>
    </location>
</feature>
<reference evidence="3 4" key="1">
    <citation type="submission" date="2017-06" db="EMBL/GenBank/DDBJ databases">
        <title>A platform for efficient transgenesis in Macrostomum lignano, a flatworm model organism for stem cell research.</title>
        <authorList>
            <person name="Berezikov E."/>
        </authorList>
    </citation>
    <scope>NUCLEOTIDE SEQUENCE [LARGE SCALE GENOMIC DNA]</scope>
    <source>
        <strain evidence="3">DV1</strain>
        <tissue evidence="3">Whole organism</tissue>
    </source>
</reference>
<comment type="caution">
    <text evidence="3">The sequence shown here is derived from an EMBL/GenBank/DDBJ whole genome shotgun (WGS) entry which is preliminary data.</text>
</comment>
<accession>A0A267GPC4</accession>
<dbReference type="EMBL" id="NIVC01000240">
    <property type="protein sequence ID" value="PAA87274.1"/>
    <property type="molecule type" value="Genomic_DNA"/>
</dbReference>
<feature type="domain" description="C2H2-type" evidence="2">
    <location>
        <begin position="15"/>
        <end position="38"/>
    </location>
</feature>
<evidence type="ECO:0000259" key="2">
    <source>
        <dbReference type="SMART" id="SM00355"/>
    </source>
</evidence>
<feature type="domain" description="C2H2-type" evidence="2">
    <location>
        <begin position="407"/>
        <end position="431"/>
    </location>
</feature>
<evidence type="ECO:0000313" key="3">
    <source>
        <dbReference type="EMBL" id="PAA87274.1"/>
    </source>
</evidence>
<name>A0A267GPC4_9PLAT</name>
<feature type="compositionally biased region" description="Low complexity" evidence="1">
    <location>
        <begin position="355"/>
        <end position="385"/>
    </location>
</feature>
<dbReference type="InterPro" id="IPR013087">
    <property type="entry name" value="Znf_C2H2_type"/>
</dbReference>
<feature type="compositionally biased region" description="Acidic residues" evidence="1">
    <location>
        <begin position="488"/>
        <end position="519"/>
    </location>
</feature>
<feature type="compositionally biased region" description="Acidic residues" evidence="1">
    <location>
        <begin position="529"/>
        <end position="552"/>
    </location>
</feature>
<organism evidence="3 4">
    <name type="scientific">Macrostomum lignano</name>
    <dbReference type="NCBI Taxonomy" id="282301"/>
    <lineage>
        <taxon>Eukaryota</taxon>
        <taxon>Metazoa</taxon>
        <taxon>Spiralia</taxon>
        <taxon>Lophotrochozoa</taxon>
        <taxon>Platyhelminthes</taxon>
        <taxon>Rhabditophora</taxon>
        <taxon>Macrostomorpha</taxon>
        <taxon>Macrostomida</taxon>
        <taxon>Macrostomidae</taxon>
        <taxon>Macrostomum</taxon>
    </lineage>
</organism>
<evidence type="ECO:0000256" key="1">
    <source>
        <dbReference type="SAM" id="MobiDB-lite"/>
    </source>
</evidence>
<feature type="domain" description="C2H2-type" evidence="2">
    <location>
        <begin position="437"/>
        <end position="463"/>
    </location>
</feature>
<feature type="region of interest" description="Disordered" evidence="1">
    <location>
        <begin position="289"/>
        <end position="326"/>
    </location>
</feature>
<proteinExistence type="predicted"/>
<dbReference type="SMART" id="SM00355">
    <property type="entry name" value="ZnF_C2H2"/>
    <property type="match status" value="5"/>
</dbReference>
<keyword evidence="4" id="KW-1185">Reference proteome</keyword>
<feature type="compositionally biased region" description="Acidic residues" evidence="1">
    <location>
        <begin position="570"/>
        <end position="583"/>
    </location>
</feature>
<evidence type="ECO:0000313" key="4">
    <source>
        <dbReference type="Proteomes" id="UP000215902"/>
    </source>
</evidence>
<feature type="region of interest" description="Disordered" evidence="1">
    <location>
        <begin position="355"/>
        <end position="387"/>
    </location>
</feature>
<feature type="compositionally biased region" description="Low complexity" evidence="1">
    <location>
        <begin position="312"/>
        <end position="326"/>
    </location>
</feature>
<gene>
    <name evidence="3" type="ORF">BOX15_Mlig011567g1</name>
</gene>
<feature type="domain" description="C2H2-type" evidence="2">
    <location>
        <begin position="58"/>
        <end position="81"/>
    </location>
</feature>
<dbReference type="AlphaFoldDB" id="A0A267GPC4"/>
<feature type="domain" description="C2H2-type" evidence="2">
    <location>
        <begin position="140"/>
        <end position="163"/>
    </location>
</feature>
<feature type="region of interest" description="Disordered" evidence="1">
    <location>
        <begin position="483"/>
        <end position="583"/>
    </location>
</feature>
<protein>
    <recommendedName>
        <fullName evidence="2">C2H2-type domain-containing protein</fullName>
    </recommendedName>
</protein>
<sequence>MSVALGQQGQPCLALSCPLCPFATVELHRLRRHAIADHLRRRGGGVDGGVDSFRYKLYVCPDCAACSTDVDIVRDHAALAHRRSVDSGNQRGLLLLNEVCLTLPASVNGADRNGIDGDADPAGVAENPSRLVCKAGEGKYTCTGCHCSFPCSLEAAFHAATRHQVSAMVDSDLARLGKLSEQSRADLMKRMRLATAATMEGGEGSAMTDSVESALFDSVELHLRLLCDTGELVCSDCNRRFGIAQLPEAVAHINDTVRRRLPDFMTSPGAPWSLHRREEWVWVVPDSQEALQSSKDDQQPSQLLPPTPPTPTADAEASNDASSSSATAAAAAASAAAPAVSGASRRKKLPVRYVPPRQQQPQPQQQQPASSTAGSSGAAEESLASARHEAALRSGHWQVVSVDDDLFACSHCPDIMAARPAEIRLHIVAEHLGVPSLACAYCTSGGAASCDPEPVLAHCRSAHPGRVPQFVASELHRALCRLVPSPDDAGEADNDNEEDGEYREGGDDDDDNDDDDEDGGGAAAAVLGEVEEDGDEDMDDENGDGDEEDEETAAAVAALEGAAGLVMDGNGDEEDNEYDNDDV</sequence>
<dbReference type="STRING" id="282301.A0A267GPC4"/>